<gene>
    <name evidence="2" type="ORF">CAP_5458</name>
</gene>
<evidence type="ECO:0000313" key="2">
    <source>
        <dbReference type="EMBL" id="EYF03474.1"/>
    </source>
</evidence>
<evidence type="ECO:0000256" key="1">
    <source>
        <dbReference type="SAM" id="MobiDB-lite"/>
    </source>
</evidence>
<keyword evidence="3" id="KW-1185">Reference proteome</keyword>
<dbReference type="OrthoDB" id="5519174at2"/>
<dbReference type="EMBL" id="ASRX01000045">
    <property type="protein sequence ID" value="EYF03474.1"/>
    <property type="molecule type" value="Genomic_DNA"/>
</dbReference>
<dbReference type="Proteomes" id="UP000019678">
    <property type="component" value="Unassembled WGS sequence"/>
</dbReference>
<feature type="region of interest" description="Disordered" evidence="1">
    <location>
        <begin position="30"/>
        <end position="50"/>
    </location>
</feature>
<evidence type="ECO:0000313" key="3">
    <source>
        <dbReference type="Proteomes" id="UP000019678"/>
    </source>
</evidence>
<name>A0A017T2I6_9BACT</name>
<proteinExistence type="predicted"/>
<sequence>MFALIGLIAFGVLGLGSCLVCFYVGGKSASTAPETMPSAEPSTTKAPGSEPVWITSDHPYVKFIAPPGWTRSLKGDWGVFRAPDGQAVFAFTTFDQPGESTARLSKAAWALGVTDIGWGSPAGGTIGKEGFKARMGEGSCNFNGPGGYIWYATVNAGSSDQILLIYTVSARGDKTHKDAALTAVHSLQRRP</sequence>
<reference evidence="2 3" key="1">
    <citation type="submission" date="2013-05" db="EMBL/GenBank/DDBJ databases">
        <title>Genome assembly of Chondromyces apiculatus DSM 436.</title>
        <authorList>
            <person name="Sharma G."/>
            <person name="Khatri I."/>
            <person name="Kaur C."/>
            <person name="Mayilraj S."/>
            <person name="Subramanian S."/>
        </authorList>
    </citation>
    <scope>NUCLEOTIDE SEQUENCE [LARGE SCALE GENOMIC DNA]</scope>
    <source>
        <strain evidence="2 3">DSM 436</strain>
    </source>
</reference>
<organism evidence="2 3">
    <name type="scientific">Chondromyces apiculatus DSM 436</name>
    <dbReference type="NCBI Taxonomy" id="1192034"/>
    <lineage>
        <taxon>Bacteria</taxon>
        <taxon>Pseudomonadati</taxon>
        <taxon>Myxococcota</taxon>
        <taxon>Polyangia</taxon>
        <taxon>Polyangiales</taxon>
        <taxon>Polyangiaceae</taxon>
        <taxon>Chondromyces</taxon>
    </lineage>
</organism>
<accession>A0A017T2I6</accession>
<comment type="caution">
    <text evidence="2">The sequence shown here is derived from an EMBL/GenBank/DDBJ whole genome shotgun (WGS) entry which is preliminary data.</text>
</comment>
<dbReference type="AlphaFoldDB" id="A0A017T2I6"/>
<protein>
    <submittedName>
        <fullName evidence="2">Uncharacterized protein</fullName>
    </submittedName>
</protein>